<dbReference type="SUPFAM" id="SSF82861">
    <property type="entry name" value="Mechanosensitive channel protein MscS (YggB), transmembrane region"/>
    <property type="match status" value="1"/>
</dbReference>
<feature type="domain" description="Mechanosensitive ion channel MscS" evidence="8">
    <location>
        <begin position="251"/>
        <end position="316"/>
    </location>
</feature>
<dbReference type="Gene3D" id="2.30.30.60">
    <property type="match status" value="1"/>
</dbReference>
<feature type="transmembrane region" description="Helical" evidence="7">
    <location>
        <begin position="205"/>
        <end position="228"/>
    </location>
</feature>
<comment type="subcellular location">
    <subcellularLocation>
        <location evidence="1">Cell membrane</location>
        <topology evidence="1">Multi-pass membrane protein</topology>
    </subcellularLocation>
</comment>
<evidence type="ECO:0000259" key="8">
    <source>
        <dbReference type="Pfam" id="PF00924"/>
    </source>
</evidence>
<dbReference type="InterPro" id="IPR049278">
    <property type="entry name" value="MS_channel_C"/>
</dbReference>
<dbReference type="InterPro" id="IPR011014">
    <property type="entry name" value="MscS_channel_TM-2"/>
</dbReference>
<gene>
    <name evidence="10" type="ORF">H6P80_12950</name>
</gene>
<dbReference type="PANTHER" id="PTHR30347:SF1">
    <property type="entry name" value="MECHANOSENSITIVE CHANNEL MSCK"/>
    <property type="match status" value="1"/>
</dbReference>
<keyword evidence="4 7" id="KW-0812">Transmembrane</keyword>
<proteinExistence type="inferred from homology"/>
<evidence type="ECO:0000256" key="1">
    <source>
        <dbReference type="ARBA" id="ARBA00004651"/>
    </source>
</evidence>
<evidence type="ECO:0000259" key="9">
    <source>
        <dbReference type="Pfam" id="PF21082"/>
    </source>
</evidence>
<feature type="transmembrane region" description="Helical" evidence="7">
    <location>
        <begin position="162"/>
        <end position="184"/>
    </location>
</feature>
<reference evidence="10 11" key="1">
    <citation type="submission" date="2020-08" db="EMBL/GenBank/DDBJ databases">
        <title>Draft genome sequence of Parasphingopyxis sp. GrpM-11.</title>
        <authorList>
            <person name="Oh J."/>
            <person name="Roh D.-H."/>
        </authorList>
    </citation>
    <scope>NUCLEOTIDE SEQUENCE [LARGE SCALE GENOMIC DNA]</scope>
    <source>
        <strain evidence="10 11">GrpM-11</strain>
    </source>
</reference>
<dbReference type="SUPFAM" id="SSF82689">
    <property type="entry name" value="Mechanosensitive channel protein MscS (YggB), C-terminal domain"/>
    <property type="match status" value="1"/>
</dbReference>
<feature type="transmembrane region" description="Helical" evidence="7">
    <location>
        <begin position="123"/>
        <end position="142"/>
    </location>
</feature>
<dbReference type="EMBL" id="JACJVJ010000002">
    <property type="protein sequence ID" value="MBC2778526.1"/>
    <property type="molecule type" value="Genomic_DNA"/>
</dbReference>
<dbReference type="GO" id="GO:0008381">
    <property type="term" value="F:mechanosensitive monoatomic ion channel activity"/>
    <property type="evidence" value="ECO:0007669"/>
    <property type="project" value="UniProtKB-ARBA"/>
</dbReference>
<dbReference type="RefSeq" id="WP_185801775.1">
    <property type="nucleotide sequence ID" value="NZ_JACJVJ010000002.1"/>
</dbReference>
<evidence type="ECO:0000256" key="7">
    <source>
        <dbReference type="SAM" id="Phobius"/>
    </source>
</evidence>
<evidence type="ECO:0000313" key="11">
    <source>
        <dbReference type="Proteomes" id="UP000564378"/>
    </source>
</evidence>
<dbReference type="Gene3D" id="3.30.70.100">
    <property type="match status" value="1"/>
</dbReference>
<organism evidence="10 11">
    <name type="scientific">Parasphingopyxis marina</name>
    <dbReference type="NCBI Taxonomy" id="2761622"/>
    <lineage>
        <taxon>Bacteria</taxon>
        <taxon>Pseudomonadati</taxon>
        <taxon>Pseudomonadota</taxon>
        <taxon>Alphaproteobacteria</taxon>
        <taxon>Sphingomonadales</taxon>
        <taxon>Sphingomonadaceae</taxon>
        <taxon>Parasphingopyxis</taxon>
    </lineage>
</organism>
<evidence type="ECO:0000256" key="4">
    <source>
        <dbReference type="ARBA" id="ARBA00022692"/>
    </source>
</evidence>
<keyword evidence="5 7" id="KW-1133">Transmembrane helix</keyword>
<feature type="domain" description="Mechanosensitive ion channel MscS C-terminal" evidence="9">
    <location>
        <begin position="325"/>
        <end position="408"/>
    </location>
</feature>
<feature type="transmembrane region" description="Helical" evidence="7">
    <location>
        <begin position="21"/>
        <end position="46"/>
    </location>
</feature>
<evidence type="ECO:0000256" key="3">
    <source>
        <dbReference type="ARBA" id="ARBA00022475"/>
    </source>
</evidence>
<comment type="similarity">
    <text evidence="2">Belongs to the MscS (TC 1.A.23) family.</text>
</comment>
<dbReference type="Pfam" id="PF21082">
    <property type="entry name" value="MS_channel_3rd"/>
    <property type="match status" value="1"/>
</dbReference>
<dbReference type="AlphaFoldDB" id="A0A842HZA9"/>
<evidence type="ECO:0000256" key="2">
    <source>
        <dbReference type="ARBA" id="ARBA00008017"/>
    </source>
</evidence>
<evidence type="ECO:0000313" key="10">
    <source>
        <dbReference type="EMBL" id="MBC2778526.1"/>
    </source>
</evidence>
<feature type="transmembrane region" description="Helical" evidence="7">
    <location>
        <begin position="67"/>
        <end position="87"/>
    </location>
</feature>
<dbReference type="InterPro" id="IPR010920">
    <property type="entry name" value="LSM_dom_sf"/>
</dbReference>
<keyword evidence="3" id="KW-1003">Cell membrane</keyword>
<feature type="transmembrane region" description="Helical" evidence="7">
    <location>
        <begin position="93"/>
        <end position="111"/>
    </location>
</feature>
<accession>A0A842HZA9</accession>
<dbReference type="InterPro" id="IPR023408">
    <property type="entry name" value="MscS_beta-dom_sf"/>
</dbReference>
<dbReference type="GO" id="GO:0005886">
    <property type="term" value="C:plasma membrane"/>
    <property type="evidence" value="ECO:0007669"/>
    <property type="project" value="UniProtKB-SubCell"/>
</dbReference>
<name>A0A842HZA9_9SPHN</name>
<keyword evidence="6 7" id="KW-0472">Membrane</keyword>
<evidence type="ECO:0000256" key="5">
    <source>
        <dbReference type="ARBA" id="ARBA00022989"/>
    </source>
</evidence>
<evidence type="ECO:0000256" key="6">
    <source>
        <dbReference type="ARBA" id="ARBA00023136"/>
    </source>
</evidence>
<sequence length="441" mass="48200">MQDIIAFLTQAGIPLPDDLNWLATLIGFAIVGFAWVIGWIVSWLAGRHLRGAWEKVAGQRAEGLGPRMVKLIYHGTVSIVLAIAFFAMDWWTFTDLIVGAGWGLCAGYFVWHFARAVNFSRWVALSSGVFTFGLVLTNAVGSLDRVSFVLDRIGITIGDNRISLLTVLIIAVTALALFAIVRIVRRIIAHSIKSSSGLDPAQKLLVEKIATVAVMVAAFFVGIDILGIDLTALAFFGGALGLAVGFGMQKTVGNLIAGIILLMDRSIKPGDVIEVGESFGWVNKIGVRAVSIITRDGKEHLIPNEILMTEEVVNWSYSSRDVRVHIEVGVSYECDIRVAQGLMREAAEESPRVLNSPKPLVWLLEFGDSAVIFDIRCWIRDPESGVGNMKSDVLMRVWDKFKENNIPIPFPQRDVHIKEWPGKDSAVLATPPAAPAAKDDA</sequence>
<keyword evidence="11" id="KW-1185">Reference proteome</keyword>
<dbReference type="InterPro" id="IPR011066">
    <property type="entry name" value="MscS_channel_C_sf"/>
</dbReference>
<dbReference type="Proteomes" id="UP000564378">
    <property type="component" value="Unassembled WGS sequence"/>
</dbReference>
<dbReference type="PANTHER" id="PTHR30347">
    <property type="entry name" value="POTASSIUM CHANNEL RELATED"/>
    <property type="match status" value="1"/>
</dbReference>
<dbReference type="InterPro" id="IPR052702">
    <property type="entry name" value="MscS-like_channel"/>
</dbReference>
<dbReference type="SUPFAM" id="SSF50182">
    <property type="entry name" value="Sm-like ribonucleoproteins"/>
    <property type="match status" value="1"/>
</dbReference>
<comment type="caution">
    <text evidence="10">The sequence shown here is derived from an EMBL/GenBank/DDBJ whole genome shotgun (WGS) entry which is preliminary data.</text>
</comment>
<dbReference type="Pfam" id="PF00924">
    <property type="entry name" value="MS_channel_2nd"/>
    <property type="match status" value="1"/>
</dbReference>
<protein>
    <submittedName>
        <fullName evidence="10">Mechanosensitive ion channel</fullName>
    </submittedName>
</protein>
<dbReference type="InterPro" id="IPR006685">
    <property type="entry name" value="MscS_channel_2nd"/>
</dbReference>
<feature type="transmembrane region" description="Helical" evidence="7">
    <location>
        <begin position="234"/>
        <end position="262"/>
    </location>
</feature>
<dbReference type="Gene3D" id="1.10.287.1260">
    <property type="match status" value="1"/>
</dbReference>